<evidence type="ECO:0000313" key="11">
    <source>
        <dbReference type="Proteomes" id="UP000824469"/>
    </source>
</evidence>
<evidence type="ECO:0000256" key="4">
    <source>
        <dbReference type="ARBA" id="ARBA00022968"/>
    </source>
</evidence>
<dbReference type="PANTHER" id="PTHR32285">
    <property type="entry name" value="PROTEIN TRICHOME BIREFRINGENCE-LIKE 9-RELATED"/>
    <property type="match status" value="1"/>
</dbReference>
<name>A0AA38F5G2_TAXCH</name>
<evidence type="ECO:0000259" key="8">
    <source>
        <dbReference type="Pfam" id="PF13839"/>
    </source>
</evidence>
<dbReference type="Pfam" id="PF14416">
    <property type="entry name" value="PMR5N"/>
    <property type="match status" value="1"/>
</dbReference>
<comment type="subcellular location">
    <subcellularLocation>
        <location evidence="1">Membrane</location>
        <topology evidence="1">Single-pass membrane protein</topology>
    </subcellularLocation>
</comment>
<keyword evidence="6" id="KW-0472">Membrane</keyword>
<feature type="non-terminal residue" evidence="10">
    <location>
        <position position="355"/>
    </location>
</feature>
<dbReference type="Proteomes" id="UP000824469">
    <property type="component" value="Unassembled WGS sequence"/>
</dbReference>
<dbReference type="GO" id="GO:0016020">
    <property type="term" value="C:membrane"/>
    <property type="evidence" value="ECO:0007669"/>
    <property type="project" value="UniProtKB-SubCell"/>
</dbReference>
<feature type="domain" description="Trichome birefringence-like C-terminal" evidence="8">
    <location>
        <begin position="97"/>
        <end position="355"/>
    </location>
</feature>
<protein>
    <recommendedName>
        <fullName evidence="12">Trichome birefringence-like N-terminal domain-containing protein</fullName>
    </recommendedName>
</protein>
<evidence type="ECO:0000313" key="10">
    <source>
        <dbReference type="EMBL" id="KAH9290333.1"/>
    </source>
</evidence>
<comment type="similarity">
    <text evidence="2">Belongs to the PC-esterase family. TBL subfamily.</text>
</comment>
<dbReference type="GO" id="GO:0016413">
    <property type="term" value="F:O-acetyltransferase activity"/>
    <property type="evidence" value="ECO:0007669"/>
    <property type="project" value="InterPro"/>
</dbReference>
<comment type="caution">
    <text evidence="10">The sequence shown here is derived from an EMBL/GenBank/DDBJ whole genome shotgun (WGS) entry which is preliminary data.</text>
</comment>
<feature type="signal peptide" evidence="7">
    <location>
        <begin position="1"/>
        <end position="21"/>
    </location>
</feature>
<evidence type="ECO:0000256" key="3">
    <source>
        <dbReference type="ARBA" id="ARBA00022692"/>
    </source>
</evidence>
<evidence type="ECO:0000259" key="9">
    <source>
        <dbReference type="Pfam" id="PF14416"/>
    </source>
</evidence>
<dbReference type="OMA" id="NCKANGR"/>
<dbReference type="EMBL" id="JAHRHJ020003813">
    <property type="protein sequence ID" value="KAH9290333.1"/>
    <property type="molecule type" value="Genomic_DNA"/>
</dbReference>
<reference evidence="10 11" key="1">
    <citation type="journal article" date="2021" name="Nat. Plants">
        <title>The Taxus genome provides insights into paclitaxel biosynthesis.</title>
        <authorList>
            <person name="Xiong X."/>
            <person name="Gou J."/>
            <person name="Liao Q."/>
            <person name="Li Y."/>
            <person name="Zhou Q."/>
            <person name="Bi G."/>
            <person name="Li C."/>
            <person name="Du R."/>
            <person name="Wang X."/>
            <person name="Sun T."/>
            <person name="Guo L."/>
            <person name="Liang H."/>
            <person name="Lu P."/>
            <person name="Wu Y."/>
            <person name="Zhang Z."/>
            <person name="Ro D.K."/>
            <person name="Shang Y."/>
            <person name="Huang S."/>
            <person name="Yan J."/>
        </authorList>
    </citation>
    <scope>NUCLEOTIDE SEQUENCE [LARGE SCALE GENOMIC DNA]</scope>
    <source>
        <strain evidence="10">Ta-2019</strain>
    </source>
</reference>
<feature type="chain" id="PRO_5041462619" description="Trichome birefringence-like N-terminal domain-containing protein" evidence="7">
    <location>
        <begin position="22"/>
        <end position="355"/>
    </location>
</feature>
<gene>
    <name evidence="10" type="ORF">KI387_034450</name>
</gene>
<dbReference type="AlphaFoldDB" id="A0AA38F5G2"/>
<dbReference type="GO" id="GO:0005794">
    <property type="term" value="C:Golgi apparatus"/>
    <property type="evidence" value="ECO:0007669"/>
    <property type="project" value="TreeGrafter"/>
</dbReference>
<dbReference type="Pfam" id="PF13839">
    <property type="entry name" value="PC-Esterase"/>
    <property type="match status" value="1"/>
</dbReference>
<keyword evidence="7" id="KW-0732">Signal</keyword>
<organism evidence="10 11">
    <name type="scientific">Taxus chinensis</name>
    <name type="common">Chinese yew</name>
    <name type="synonym">Taxus wallichiana var. chinensis</name>
    <dbReference type="NCBI Taxonomy" id="29808"/>
    <lineage>
        <taxon>Eukaryota</taxon>
        <taxon>Viridiplantae</taxon>
        <taxon>Streptophyta</taxon>
        <taxon>Embryophyta</taxon>
        <taxon>Tracheophyta</taxon>
        <taxon>Spermatophyta</taxon>
        <taxon>Pinopsida</taxon>
        <taxon>Pinidae</taxon>
        <taxon>Conifers II</taxon>
        <taxon>Cupressales</taxon>
        <taxon>Taxaceae</taxon>
        <taxon>Taxus</taxon>
    </lineage>
</organism>
<evidence type="ECO:0000256" key="7">
    <source>
        <dbReference type="SAM" id="SignalP"/>
    </source>
</evidence>
<proteinExistence type="inferred from homology"/>
<keyword evidence="3" id="KW-0812">Transmembrane</keyword>
<evidence type="ECO:0000256" key="6">
    <source>
        <dbReference type="ARBA" id="ARBA00023136"/>
    </source>
</evidence>
<keyword evidence="4" id="KW-0735">Signal-anchor</keyword>
<accession>A0AA38F5G2</accession>
<evidence type="ECO:0008006" key="12">
    <source>
        <dbReference type="Google" id="ProtNLM"/>
    </source>
</evidence>
<keyword evidence="5" id="KW-1133">Transmembrane helix</keyword>
<sequence length="355" mass="40848">MMKIIILIFLLCVLANKHACARIAPKKIRGYNIDRVTDEAIETECDLFSGTWVHDTSYPLYDALKCPHISTEFNCKANGRPDSDYEKWRWQPNGCNIPRFSGRGILDKLTGKRLIFVGDSISQNQFLSLICLLYTEFPDTFVPSNSSNFRFKSLEYNSSIEFFWAPYLVDLEITEEGKRILHVDEIQNNAMHWMGADVMIFESSKWWPQVLGSQRWDIIVEGNQSYADMDPVVAYTKALTTWAKWISSNPNPQTLVLFRGTSFSHYDSRKRCDEKEPIQDPSYNPQPTFHAKIVEEVLKSTSPGVKFFNITRNSAFRQDGHSSVYTTLKISAPHEDCTHWCLPGVPDSWNQLLYA</sequence>
<dbReference type="InterPro" id="IPR026057">
    <property type="entry name" value="TBL_C"/>
</dbReference>
<keyword evidence="11" id="KW-1185">Reference proteome</keyword>
<dbReference type="PANTHER" id="PTHR32285:SF155">
    <property type="entry name" value="PROTEIN TRICHOME BIREFRINGENCE-LIKE 36"/>
    <property type="match status" value="1"/>
</dbReference>
<dbReference type="InterPro" id="IPR025846">
    <property type="entry name" value="TBL_N"/>
</dbReference>
<feature type="domain" description="Trichome birefringence-like N-terminal" evidence="9">
    <location>
        <begin position="44"/>
        <end position="96"/>
    </location>
</feature>
<evidence type="ECO:0000256" key="5">
    <source>
        <dbReference type="ARBA" id="ARBA00022989"/>
    </source>
</evidence>
<dbReference type="InterPro" id="IPR029962">
    <property type="entry name" value="TBL"/>
</dbReference>
<evidence type="ECO:0000256" key="2">
    <source>
        <dbReference type="ARBA" id="ARBA00007727"/>
    </source>
</evidence>
<evidence type="ECO:0000256" key="1">
    <source>
        <dbReference type="ARBA" id="ARBA00004167"/>
    </source>
</evidence>